<dbReference type="Proteomes" id="UP000654370">
    <property type="component" value="Unassembled WGS sequence"/>
</dbReference>
<accession>A0A8H7U6V3</accession>
<evidence type="ECO:0000313" key="6">
    <source>
        <dbReference type="EMBL" id="KAG2172056.1"/>
    </source>
</evidence>
<dbReference type="InterPro" id="IPR050546">
    <property type="entry name" value="Glycosyl_Hydrlase_16"/>
</dbReference>
<dbReference type="GO" id="GO:0004553">
    <property type="term" value="F:hydrolase activity, hydrolyzing O-glycosyl compounds"/>
    <property type="evidence" value="ECO:0007669"/>
    <property type="project" value="InterPro"/>
</dbReference>
<dbReference type="EMBL" id="JAEPQZ010000018">
    <property type="protein sequence ID" value="KAG2172056.1"/>
    <property type="molecule type" value="Genomic_DNA"/>
</dbReference>
<evidence type="ECO:0000256" key="4">
    <source>
        <dbReference type="SAM" id="SignalP"/>
    </source>
</evidence>
<evidence type="ECO:0000256" key="1">
    <source>
        <dbReference type="ARBA" id="ARBA00006865"/>
    </source>
</evidence>
<feature type="domain" description="GH16" evidence="5">
    <location>
        <begin position="26"/>
        <end position="281"/>
    </location>
</feature>
<sequence>MRSLLFTASLLATTLSSVQAAYSLKDSWSGSNFLSNFDFFTASDPTHGFVQYVDASTASSLGLTKVQNGAVIIKADNTTVSSSAGRKSVRITSKKAYTKGLFIFDVNHVPFGCGTWPAMWTVGPDWPNNGEIDIFEGVNKQSTDSMTLHTKQGCTMPSSRNQKGTTVTSNCWVNAPGQSSNQGCGVTNNQATSYGDNLNNAGGGVYVTQWGADGIYIWWFQRSAIPANIKSGAPDTSTWGKPDAAFPLGSSCPNDFFANHNIVVDLTFCGDWAGSVWGSSGCPGSSCNSYVQNNPSAFNDAYWSINSFKVYQ</sequence>
<dbReference type="PANTHER" id="PTHR10963">
    <property type="entry name" value="GLYCOSYL HYDROLASE-RELATED"/>
    <property type="match status" value="1"/>
</dbReference>
<dbReference type="Pfam" id="PF26113">
    <property type="entry name" value="GH16_XgeA"/>
    <property type="match status" value="1"/>
</dbReference>
<dbReference type="PROSITE" id="PS51762">
    <property type="entry name" value="GH16_2"/>
    <property type="match status" value="1"/>
</dbReference>
<evidence type="ECO:0000259" key="5">
    <source>
        <dbReference type="PROSITE" id="PS51762"/>
    </source>
</evidence>
<name>A0A8H7U6V3_MORIS</name>
<evidence type="ECO:0000256" key="3">
    <source>
        <dbReference type="ARBA" id="ARBA00023295"/>
    </source>
</evidence>
<reference evidence="6" key="1">
    <citation type="submission" date="2020-12" db="EMBL/GenBank/DDBJ databases">
        <title>Metabolic potential, ecology and presence of endohyphal bacteria is reflected in genomic diversity of Mucoromycotina.</title>
        <authorList>
            <person name="Muszewska A."/>
            <person name="Okrasinska A."/>
            <person name="Steczkiewicz K."/>
            <person name="Drgas O."/>
            <person name="Orlowska M."/>
            <person name="Perlinska-Lenart U."/>
            <person name="Aleksandrzak-Piekarczyk T."/>
            <person name="Szatraj K."/>
            <person name="Zielenkiewicz U."/>
            <person name="Pilsyk S."/>
            <person name="Malc E."/>
            <person name="Mieczkowski P."/>
            <person name="Kruszewska J.S."/>
            <person name="Biernat P."/>
            <person name="Pawlowska J."/>
        </authorList>
    </citation>
    <scope>NUCLEOTIDE SEQUENCE</scope>
    <source>
        <strain evidence="6">WA0000067209</strain>
    </source>
</reference>
<feature type="chain" id="PRO_5034192976" description="GH16 domain-containing protein" evidence="4">
    <location>
        <begin position="21"/>
        <end position="312"/>
    </location>
</feature>
<dbReference type="CDD" id="cd02181">
    <property type="entry name" value="GH16_fungal_Lam16A_glucanase"/>
    <property type="match status" value="1"/>
</dbReference>
<evidence type="ECO:0000256" key="2">
    <source>
        <dbReference type="ARBA" id="ARBA00022801"/>
    </source>
</evidence>
<keyword evidence="3" id="KW-0326">Glycosidase</keyword>
<comment type="caution">
    <text evidence="6">The sequence shown here is derived from an EMBL/GenBank/DDBJ whole genome shotgun (WGS) entry which is preliminary data.</text>
</comment>
<dbReference type="GO" id="GO:0009251">
    <property type="term" value="P:glucan catabolic process"/>
    <property type="evidence" value="ECO:0007669"/>
    <property type="project" value="TreeGrafter"/>
</dbReference>
<comment type="similarity">
    <text evidence="1">Belongs to the glycosyl hydrolase 16 family.</text>
</comment>
<keyword evidence="4" id="KW-0732">Signal</keyword>
<dbReference type="FunFam" id="2.60.120.200:FF:000114">
    <property type="entry name" value="Probable endo-1,3(4)-beta-glucanase NFIA_089530"/>
    <property type="match status" value="1"/>
</dbReference>
<dbReference type="InterPro" id="IPR000757">
    <property type="entry name" value="Beta-glucanase-like"/>
</dbReference>
<gene>
    <name evidence="6" type="ORF">INT43_001533</name>
</gene>
<dbReference type="SUPFAM" id="SSF49899">
    <property type="entry name" value="Concanavalin A-like lectins/glucanases"/>
    <property type="match status" value="1"/>
</dbReference>
<dbReference type="OrthoDB" id="192832at2759"/>
<dbReference type="InterPro" id="IPR013320">
    <property type="entry name" value="ConA-like_dom_sf"/>
</dbReference>
<dbReference type="AlphaFoldDB" id="A0A8H7U6V3"/>
<keyword evidence="2" id="KW-0378">Hydrolase</keyword>
<proteinExistence type="inferred from homology"/>
<organism evidence="6 7">
    <name type="scientific">Mortierella isabellina</name>
    <name type="common">Filamentous fungus</name>
    <name type="synonym">Umbelopsis isabellina</name>
    <dbReference type="NCBI Taxonomy" id="91625"/>
    <lineage>
        <taxon>Eukaryota</taxon>
        <taxon>Fungi</taxon>
        <taxon>Fungi incertae sedis</taxon>
        <taxon>Mucoromycota</taxon>
        <taxon>Mucoromycotina</taxon>
        <taxon>Umbelopsidomycetes</taxon>
        <taxon>Umbelopsidales</taxon>
        <taxon>Umbelopsidaceae</taxon>
        <taxon>Umbelopsis</taxon>
    </lineage>
</organism>
<protein>
    <recommendedName>
        <fullName evidence="5">GH16 domain-containing protein</fullName>
    </recommendedName>
</protein>
<keyword evidence="7" id="KW-1185">Reference proteome</keyword>
<dbReference type="PANTHER" id="PTHR10963:SF24">
    <property type="entry name" value="GLYCOSIDASE C21B10.07-RELATED"/>
    <property type="match status" value="1"/>
</dbReference>
<feature type="signal peptide" evidence="4">
    <location>
        <begin position="1"/>
        <end position="20"/>
    </location>
</feature>
<evidence type="ECO:0000313" key="7">
    <source>
        <dbReference type="Proteomes" id="UP000654370"/>
    </source>
</evidence>
<dbReference type="Gene3D" id="2.60.120.200">
    <property type="match status" value="1"/>
</dbReference>